<dbReference type="GO" id="GO:0003910">
    <property type="term" value="F:DNA ligase (ATP) activity"/>
    <property type="evidence" value="ECO:0007669"/>
    <property type="project" value="UniProtKB-EC"/>
</dbReference>
<dbReference type="Pfam" id="PF01068">
    <property type="entry name" value="DNA_ligase_A_M"/>
    <property type="match status" value="1"/>
</dbReference>
<dbReference type="NCBIfam" id="TIGR02778">
    <property type="entry name" value="ligD_pol"/>
    <property type="match status" value="1"/>
</dbReference>
<dbReference type="RefSeq" id="WP_181472060.1">
    <property type="nucleotide sequence ID" value="NZ_JACEFG010000002.1"/>
</dbReference>
<evidence type="ECO:0000256" key="1">
    <source>
        <dbReference type="ARBA" id="ARBA00034003"/>
    </source>
</evidence>
<sequence>MRTPMKLTIADDAPIGNEWIYEVKYDGYRVWLSWTDDGITLTSRKGKDLTPKFPEITSLAEEMAPPFTPFTLDGELVILNTAFQANFTLLQQRGRLRNKHKITDSAHHRPATFMTFDLLNNVSDPYKKRRNDMMQIVDALATGRIQYVSTYDDVEAVSEDVFTHHGEGIVAKHKESPYRFDYRSKQWIKIKNWRTVSAFLTTFQPENDYFGTGAYKGDTWIPIGKFKHGLTSEQSETLRSFFKDRGNKKQGVWHLPPSVCVDIACLDAKEGDLREPMFRGFRFDLDPHECTAEKLKWDLSMFPETISFTNLDKKLWSTYRKKDYLIYLRSIAPYFLPWMNEKKLTVIRYPDGIHESSFFQKHLPEHAPDFVGAWVESGETFITCQNVEALLWLGNQAAIEFHLPFQKAGGTHPDEIVFDLDPPDKKDFSIAVIAARLLKHLLDELEVHSFVKTSGNKGIQVHIPITEGAMTYKETRTFTEALAKLLIREQPDLLTTERLKKNRKGRLYIDYVQHAEGKTIIAPYSTRATPNGTVATPLYWDELTDDLTPDLFTFPTILERIKTMGCPFLYYHQAREKQPIEIMKSL</sequence>
<accession>A0A838CSU2</accession>
<comment type="similarity">
    <text evidence="3">In the N-terminal section; belongs to the LigD polymerase family.</text>
</comment>
<dbReference type="GO" id="GO:0005524">
    <property type="term" value="F:ATP binding"/>
    <property type="evidence" value="ECO:0007669"/>
    <property type="project" value="InterPro"/>
</dbReference>
<dbReference type="EMBL" id="JACEFG010000002">
    <property type="protein sequence ID" value="MBA2175014.1"/>
    <property type="molecule type" value="Genomic_DNA"/>
</dbReference>
<dbReference type="InterPro" id="IPR012340">
    <property type="entry name" value="NA-bd_OB-fold"/>
</dbReference>
<reference evidence="6 7" key="1">
    <citation type="journal article" date="2004" name="Extremophiles">
        <title>Halobacillus locisalis sp. nov., a halophilic bacterium isolated from a marine solar saltern of the Yellow Sea in Korea.</title>
        <authorList>
            <person name="Yoon J.H."/>
            <person name="Kang K.H."/>
            <person name="Oh T.K."/>
            <person name="Park Y.H."/>
        </authorList>
    </citation>
    <scope>NUCLEOTIDE SEQUENCE [LARGE SCALE GENOMIC DNA]</scope>
    <source>
        <strain evidence="6 7">KCTC 3788</strain>
    </source>
</reference>
<dbReference type="Gene3D" id="3.30.470.30">
    <property type="entry name" value="DNA ligase/mRNA capping enzyme"/>
    <property type="match status" value="1"/>
</dbReference>
<dbReference type="InterPro" id="IPR014143">
    <property type="entry name" value="NHEJ_ligase_prk"/>
</dbReference>
<dbReference type="CDD" id="cd07906">
    <property type="entry name" value="Adenylation_DNA_ligase_LigD_LigC"/>
    <property type="match status" value="1"/>
</dbReference>
<feature type="domain" description="ATP-dependent DNA ligase family profile" evidence="4">
    <location>
        <begin position="16"/>
        <end position="191"/>
    </location>
</feature>
<dbReference type="SUPFAM" id="SSF56091">
    <property type="entry name" value="DNA ligase/mRNA capping enzyme, catalytic domain"/>
    <property type="match status" value="1"/>
</dbReference>
<dbReference type="GO" id="GO:0006281">
    <property type="term" value="P:DNA repair"/>
    <property type="evidence" value="ECO:0007669"/>
    <property type="project" value="InterPro"/>
</dbReference>
<evidence type="ECO:0000313" key="7">
    <source>
        <dbReference type="Proteomes" id="UP000571017"/>
    </source>
</evidence>
<gene>
    <name evidence="6" type="primary">ligD</name>
    <name evidence="6" type="ORF">H0266_08930</name>
</gene>
<evidence type="ECO:0000313" key="6">
    <source>
        <dbReference type="EMBL" id="MBA2175014.1"/>
    </source>
</evidence>
<protein>
    <submittedName>
        <fullName evidence="6">DNA ligase D</fullName>
    </submittedName>
</protein>
<dbReference type="AlphaFoldDB" id="A0A838CSU2"/>
<comment type="similarity">
    <text evidence="2">In the C-terminal section; belongs to the ATP-dependent DNA ligase family.</text>
</comment>
<dbReference type="PANTHER" id="PTHR42705:SF2">
    <property type="entry name" value="BIFUNCTIONAL NON-HOMOLOGOUS END JOINING PROTEIN LIGD"/>
    <property type="match status" value="1"/>
</dbReference>
<dbReference type="Gene3D" id="3.90.920.10">
    <property type="entry name" value="DNA primase, PRIM domain"/>
    <property type="match status" value="1"/>
</dbReference>
<dbReference type="Pfam" id="PF21686">
    <property type="entry name" value="LigD_Prim-Pol"/>
    <property type="match status" value="1"/>
</dbReference>
<evidence type="ECO:0000259" key="5">
    <source>
        <dbReference type="Pfam" id="PF21686"/>
    </source>
</evidence>
<feature type="domain" description="DNA ligase D polymerase" evidence="5">
    <location>
        <begin position="321"/>
        <end position="568"/>
    </location>
</feature>
<dbReference type="PANTHER" id="PTHR42705">
    <property type="entry name" value="BIFUNCTIONAL NON-HOMOLOGOUS END JOINING PROTEIN LIGD"/>
    <property type="match status" value="1"/>
</dbReference>
<dbReference type="InterPro" id="IPR052171">
    <property type="entry name" value="NHEJ_LigD"/>
</dbReference>
<keyword evidence="7" id="KW-1185">Reference proteome</keyword>
<keyword evidence="6" id="KW-0436">Ligase</keyword>
<organism evidence="6 7">
    <name type="scientific">Halobacillus locisalis</name>
    <dbReference type="NCBI Taxonomy" id="220753"/>
    <lineage>
        <taxon>Bacteria</taxon>
        <taxon>Bacillati</taxon>
        <taxon>Bacillota</taxon>
        <taxon>Bacilli</taxon>
        <taxon>Bacillales</taxon>
        <taxon>Bacillaceae</taxon>
        <taxon>Halobacillus</taxon>
    </lineage>
</organism>
<evidence type="ECO:0000259" key="4">
    <source>
        <dbReference type="Pfam" id="PF01068"/>
    </source>
</evidence>
<proteinExistence type="inferred from homology"/>
<dbReference type="InterPro" id="IPR014145">
    <property type="entry name" value="LigD_pol_dom"/>
</dbReference>
<dbReference type="InterPro" id="IPR012310">
    <property type="entry name" value="DNA_ligase_ATP-dep_cent"/>
</dbReference>
<comment type="caution">
    <text evidence="6">The sequence shown here is derived from an EMBL/GenBank/DDBJ whole genome shotgun (WGS) entry which is preliminary data.</text>
</comment>
<dbReference type="NCBIfam" id="TIGR02776">
    <property type="entry name" value="NHEJ_ligase_prk"/>
    <property type="match status" value="1"/>
</dbReference>
<dbReference type="GO" id="GO:0006310">
    <property type="term" value="P:DNA recombination"/>
    <property type="evidence" value="ECO:0007669"/>
    <property type="project" value="InterPro"/>
</dbReference>
<dbReference type="Proteomes" id="UP000571017">
    <property type="component" value="Unassembled WGS sequence"/>
</dbReference>
<name>A0A838CSU2_9BACI</name>
<dbReference type="Gene3D" id="2.40.50.140">
    <property type="entry name" value="Nucleic acid-binding proteins"/>
    <property type="match status" value="1"/>
</dbReference>
<dbReference type="SUPFAM" id="SSF50249">
    <property type="entry name" value="Nucleic acid-binding proteins"/>
    <property type="match status" value="1"/>
</dbReference>
<evidence type="ECO:0000256" key="2">
    <source>
        <dbReference type="ARBA" id="ARBA00049981"/>
    </source>
</evidence>
<comment type="catalytic activity">
    <reaction evidence="1">
        <text>ATP + (deoxyribonucleotide)n-3'-hydroxyl + 5'-phospho-(deoxyribonucleotide)m = (deoxyribonucleotide)n+m + AMP + diphosphate.</text>
        <dbReference type="EC" id="6.5.1.1"/>
    </reaction>
</comment>
<evidence type="ECO:0000256" key="3">
    <source>
        <dbReference type="ARBA" id="ARBA00049990"/>
    </source>
</evidence>